<dbReference type="InterPro" id="IPR013830">
    <property type="entry name" value="SGNH_hydro"/>
</dbReference>
<reference evidence="2 3" key="1">
    <citation type="submission" date="2017-08" db="EMBL/GenBank/DDBJ databases">
        <title>Aliifodinibius alkalisoli sp. nov., isolated from saline alkaline soil.</title>
        <authorList>
            <person name="Liu D."/>
            <person name="Zhang G."/>
        </authorList>
    </citation>
    <scope>NUCLEOTIDE SEQUENCE [LARGE SCALE GENOMIC DNA]</scope>
    <source>
        <strain evidence="2 3">WN023</strain>
    </source>
</reference>
<dbReference type="CDD" id="cd01832">
    <property type="entry name" value="SGNH_hydrolase_like_1"/>
    <property type="match status" value="1"/>
</dbReference>
<evidence type="ECO:0000259" key="1">
    <source>
        <dbReference type="Pfam" id="PF13472"/>
    </source>
</evidence>
<dbReference type="OrthoDB" id="158267at2"/>
<dbReference type="Gene3D" id="3.40.50.1110">
    <property type="entry name" value="SGNH hydrolase"/>
    <property type="match status" value="1"/>
</dbReference>
<evidence type="ECO:0000313" key="2">
    <source>
        <dbReference type="EMBL" id="PAU93086.1"/>
    </source>
</evidence>
<dbReference type="AlphaFoldDB" id="A0A2A2G5N6"/>
<comment type="caution">
    <text evidence="2">The sequence shown here is derived from an EMBL/GenBank/DDBJ whole genome shotgun (WGS) entry which is preliminary data.</text>
</comment>
<sequence length="227" mass="25672">MNNYIRSVIFGLLFSALLFLGSCEDESSSISLLALGDSYTIGESVDKDQRWPVLLADSLRSRNLRVEQPKIIAQTGWTTSDLQEAIEKEKPHSSYDLVSLQIGVNNQYQGLDFKLFEKEFKELLKQAVSFADGKSQNVFVVSIPNYGVTPFGQKKNPDKITRELSRYNETARKIAQKHDITFINITPISEDALNNPELTANDELHPSGEMYQQWVSKMLPSILPKLQ</sequence>
<protein>
    <submittedName>
        <fullName evidence="2">Lysophospholipase</fullName>
    </submittedName>
</protein>
<dbReference type="EMBL" id="NSKE01000010">
    <property type="protein sequence ID" value="PAU93086.1"/>
    <property type="molecule type" value="Genomic_DNA"/>
</dbReference>
<dbReference type="Pfam" id="PF13472">
    <property type="entry name" value="Lipase_GDSL_2"/>
    <property type="match status" value="1"/>
</dbReference>
<evidence type="ECO:0000313" key="3">
    <source>
        <dbReference type="Proteomes" id="UP000218831"/>
    </source>
</evidence>
<dbReference type="PROSITE" id="PS51257">
    <property type="entry name" value="PROKAR_LIPOPROTEIN"/>
    <property type="match status" value="1"/>
</dbReference>
<dbReference type="SUPFAM" id="SSF52266">
    <property type="entry name" value="SGNH hydrolase"/>
    <property type="match status" value="1"/>
</dbReference>
<dbReference type="RefSeq" id="WP_095607268.1">
    <property type="nucleotide sequence ID" value="NZ_NSKE01000010.1"/>
</dbReference>
<feature type="domain" description="SGNH hydrolase-type esterase" evidence="1">
    <location>
        <begin position="34"/>
        <end position="212"/>
    </location>
</feature>
<accession>A0A2A2G5N6</accession>
<dbReference type="InterPro" id="IPR036514">
    <property type="entry name" value="SGNH_hydro_sf"/>
</dbReference>
<keyword evidence="3" id="KW-1185">Reference proteome</keyword>
<dbReference type="Proteomes" id="UP000218831">
    <property type="component" value="Unassembled WGS sequence"/>
</dbReference>
<organism evidence="2 3">
    <name type="scientific">Fodinibius salipaludis</name>
    <dbReference type="NCBI Taxonomy" id="2032627"/>
    <lineage>
        <taxon>Bacteria</taxon>
        <taxon>Pseudomonadati</taxon>
        <taxon>Balneolota</taxon>
        <taxon>Balneolia</taxon>
        <taxon>Balneolales</taxon>
        <taxon>Balneolaceae</taxon>
        <taxon>Fodinibius</taxon>
    </lineage>
</organism>
<proteinExistence type="predicted"/>
<gene>
    <name evidence="2" type="ORF">CK503_13020</name>
</gene>
<name>A0A2A2G5N6_9BACT</name>
<dbReference type="GO" id="GO:0016788">
    <property type="term" value="F:hydrolase activity, acting on ester bonds"/>
    <property type="evidence" value="ECO:0007669"/>
    <property type="project" value="UniProtKB-ARBA"/>
</dbReference>